<dbReference type="PANTHER" id="PTHR35794:SF2">
    <property type="entry name" value="CELL DIVISION PROTEIN DIVIVA"/>
    <property type="match status" value="1"/>
</dbReference>
<dbReference type="GO" id="GO:0051301">
    <property type="term" value="P:cell division"/>
    <property type="evidence" value="ECO:0007669"/>
    <property type="project" value="UniProtKB-KW"/>
</dbReference>
<dbReference type="NCBIfam" id="TIGR03544">
    <property type="entry name" value="DivI1A_domain"/>
    <property type="match status" value="1"/>
</dbReference>
<comment type="caution">
    <text evidence="10">The sequence shown here is derived from an EMBL/GenBank/DDBJ whole genome shotgun (WGS) entry which is preliminary data.</text>
</comment>
<dbReference type="Gene3D" id="6.10.250.660">
    <property type="match status" value="1"/>
</dbReference>
<gene>
    <name evidence="10" type="primary">wag31_3</name>
    <name evidence="10" type="ORF">Acy02nite_25230</name>
</gene>
<sequence>MPLTPADVHNITFRKAALGKRGYDADEVDALREEVTQEMIRLLEERESLEEQVRRAGPDDETGKDLSVVSDELNRALRAREKAEREADALQRRLEQARRAGPPPAPAQAPAPEVNEQVLAMAQHTAEQHVLDADQESGQVLADAREQSERLVQQARSTALDIEQDALRRDGEAVMQLNDRRSALQHEIAELTEFAEHYRAGLADDVRHHGEF</sequence>
<evidence type="ECO:0000256" key="6">
    <source>
        <dbReference type="ARBA" id="ARBA00023054"/>
    </source>
</evidence>
<feature type="compositionally biased region" description="Basic and acidic residues" evidence="9">
    <location>
        <begin position="47"/>
        <end position="64"/>
    </location>
</feature>
<dbReference type="EMBL" id="BOMH01000018">
    <property type="protein sequence ID" value="GID64642.1"/>
    <property type="molecule type" value="Genomic_DNA"/>
</dbReference>
<evidence type="ECO:0000256" key="8">
    <source>
        <dbReference type="ARBA" id="ARBA00031737"/>
    </source>
</evidence>
<keyword evidence="7" id="KW-0131">Cell cycle</keyword>
<dbReference type="RefSeq" id="WP_203740147.1">
    <property type="nucleotide sequence ID" value="NZ_BAAAUC010000087.1"/>
</dbReference>
<comment type="subcellular location">
    <subcellularLocation>
        <location evidence="1">Cytoplasm</location>
    </subcellularLocation>
</comment>
<protein>
    <recommendedName>
        <fullName evidence="3">Cell wall synthesis protein Wag31</fullName>
    </recommendedName>
    <alternativeName>
        <fullName evidence="8">Antigen 84</fullName>
    </alternativeName>
</protein>
<keyword evidence="5" id="KW-0132">Cell division</keyword>
<dbReference type="InterPro" id="IPR007793">
    <property type="entry name" value="DivIVA_fam"/>
</dbReference>
<evidence type="ECO:0000256" key="3">
    <source>
        <dbReference type="ARBA" id="ARBA00018787"/>
    </source>
</evidence>
<evidence type="ECO:0000256" key="7">
    <source>
        <dbReference type="ARBA" id="ARBA00023306"/>
    </source>
</evidence>
<dbReference type="PANTHER" id="PTHR35794">
    <property type="entry name" value="CELL DIVISION PROTEIN DIVIVA"/>
    <property type="match status" value="1"/>
</dbReference>
<comment type="similarity">
    <text evidence="2">Belongs to the DivIVA family.</text>
</comment>
<accession>A0A919M3K5</accession>
<evidence type="ECO:0000256" key="2">
    <source>
        <dbReference type="ARBA" id="ARBA00009008"/>
    </source>
</evidence>
<evidence type="ECO:0000256" key="1">
    <source>
        <dbReference type="ARBA" id="ARBA00004496"/>
    </source>
</evidence>
<dbReference type="GO" id="GO:0005737">
    <property type="term" value="C:cytoplasm"/>
    <property type="evidence" value="ECO:0007669"/>
    <property type="project" value="UniProtKB-SubCell"/>
</dbReference>
<evidence type="ECO:0000313" key="10">
    <source>
        <dbReference type="EMBL" id="GID64642.1"/>
    </source>
</evidence>
<dbReference type="InterPro" id="IPR019933">
    <property type="entry name" value="DivIVA_domain"/>
</dbReference>
<reference evidence="10" key="1">
    <citation type="submission" date="2021-01" db="EMBL/GenBank/DDBJ databases">
        <title>Whole genome shotgun sequence of Actinoplanes cyaneus NBRC 14990.</title>
        <authorList>
            <person name="Komaki H."/>
            <person name="Tamura T."/>
        </authorList>
    </citation>
    <scope>NUCLEOTIDE SEQUENCE</scope>
    <source>
        <strain evidence="10">NBRC 14990</strain>
    </source>
</reference>
<evidence type="ECO:0000256" key="5">
    <source>
        <dbReference type="ARBA" id="ARBA00022618"/>
    </source>
</evidence>
<keyword evidence="11" id="KW-1185">Reference proteome</keyword>
<dbReference type="Proteomes" id="UP000619479">
    <property type="component" value="Unassembled WGS sequence"/>
</dbReference>
<keyword evidence="4" id="KW-0963">Cytoplasm</keyword>
<evidence type="ECO:0000256" key="4">
    <source>
        <dbReference type="ARBA" id="ARBA00022490"/>
    </source>
</evidence>
<dbReference type="AlphaFoldDB" id="A0A919M3K5"/>
<name>A0A919M3K5_9ACTN</name>
<evidence type="ECO:0000313" key="11">
    <source>
        <dbReference type="Proteomes" id="UP000619479"/>
    </source>
</evidence>
<keyword evidence="6" id="KW-0175">Coiled coil</keyword>
<evidence type="ECO:0000256" key="9">
    <source>
        <dbReference type="SAM" id="MobiDB-lite"/>
    </source>
</evidence>
<dbReference type="Pfam" id="PF05103">
    <property type="entry name" value="DivIVA"/>
    <property type="match status" value="1"/>
</dbReference>
<feature type="region of interest" description="Disordered" evidence="9">
    <location>
        <begin position="47"/>
        <end position="69"/>
    </location>
</feature>
<proteinExistence type="inferred from homology"/>
<organism evidence="10 11">
    <name type="scientific">Actinoplanes cyaneus</name>
    <dbReference type="NCBI Taxonomy" id="52696"/>
    <lineage>
        <taxon>Bacteria</taxon>
        <taxon>Bacillati</taxon>
        <taxon>Actinomycetota</taxon>
        <taxon>Actinomycetes</taxon>
        <taxon>Micromonosporales</taxon>
        <taxon>Micromonosporaceae</taxon>
        <taxon>Actinoplanes</taxon>
    </lineage>
</organism>